<evidence type="ECO:0000313" key="8">
    <source>
        <dbReference type="EMBL" id="TVX98331.1"/>
    </source>
</evidence>
<comment type="similarity">
    <text evidence="2">Belongs to the EamA transporter family.</text>
</comment>
<dbReference type="SUPFAM" id="SSF103481">
    <property type="entry name" value="Multidrug resistance efflux transporter EmrE"/>
    <property type="match status" value="2"/>
</dbReference>
<keyword evidence="3 6" id="KW-0812">Transmembrane</keyword>
<dbReference type="Proteomes" id="UP000316330">
    <property type="component" value="Unassembled WGS sequence"/>
</dbReference>
<dbReference type="PANTHER" id="PTHR32322:SF2">
    <property type="entry name" value="EAMA DOMAIN-CONTAINING PROTEIN"/>
    <property type="match status" value="1"/>
</dbReference>
<evidence type="ECO:0000256" key="4">
    <source>
        <dbReference type="ARBA" id="ARBA00022989"/>
    </source>
</evidence>
<evidence type="ECO:0000256" key="5">
    <source>
        <dbReference type="ARBA" id="ARBA00023136"/>
    </source>
</evidence>
<evidence type="ECO:0000256" key="1">
    <source>
        <dbReference type="ARBA" id="ARBA00004127"/>
    </source>
</evidence>
<gene>
    <name evidence="8" type="ORF">FPZ45_16705</name>
</gene>
<dbReference type="AlphaFoldDB" id="A0A559JEM5"/>
<feature type="transmembrane region" description="Helical" evidence="6">
    <location>
        <begin position="215"/>
        <end position="236"/>
    </location>
</feature>
<dbReference type="InterPro" id="IPR050638">
    <property type="entry name" value="AA-Vitamin_Transporters"/>
</dbReference>
<dbReference type="PANTHER" id="PTHR32322">
    <property type="entry name" value="INNER MEMBRANE TRANSPORTER"/>
    <property type="match status" value="1"/>
</dbReference>
<sequence length="307" mass="33806">MSRSIVFVLMLLSLIWGGSYFFIKVLLADFGPWTIAFLRSSLGLATITMVMLMFKKTFGFRTIPWIPMIVMALINTAIPWALIGFSETRLTSSMASVLNATTPLWALALGLLFFKKKANSSQWFGMVAAVIGIVILLDINPVSIVSVEITGFVCMIVASLFYAIGAHLSKRLSNRYSMYQITFCTLLTCMAGSGITAFSTEHIPFSRLLSFPNSIAVLGLGMFGSGIAYILFYYLIQKGTPEIATMVTYLIPVSGMIWGAILLQEKIGWSLLAGLALILCGVFLSSTGRRFEVRAFKPFIEEKAEIK</sequence>
<dbReference type="EMBL" id="VNJJ01000009">
    <property type="protein sequence ID" value="TVX98331.1"/>
    <property type="molecule type" value="Genomic_DNA"/>
</dbReference>
<feature type="transmembrane region" description="Helical" evidence="6">
    <location>
        <begin position="267"/>
        <end position="284"/>
    </location>
</feature>
<keyword evidence="5 6" id="KW-0472">Membrane</keyword>
<feature type="domain" description="EamA" evidence="7">
    <location>
        <begin position="150"/>
        <end position="286"/>
    </location>
</feature>
<name>A0A559JEM5_9BACL</name>
<dbReference type="OrthoDB" id="67135at2"/>
<evidence type="ECO:0000256" key="3">
    <source>
        <dbReference type="ARBA" id="ARBA00022692"/>
    </source>
</evidence>
<feature type="transmembrane region" description="Helical" evidence="6">
    <location>
        <begin position="243"/>
        <end position="261"/>
    </location>
</feature>
<feature type="transmembrane region" description="Helical" evidence="6">
    <location>
        <begin position="176"/>
        <end position="195"/>
    </location>
</feature>
<feature type="domain" description="EamA" evidence="7">
    <location>
        <begin position="5"/>
        <end position="137"/>
    </location>
</feature>
<organism evidence="8 9">
    <name type="scientific">Cohnella terricola</name>
    <dbReference type="NCBI Taxonomy" id="1289167"/>
    <lineage>
        <taxon>Bacteria</taxon>
        <taxon>Bacillati</taxon>
        <taxon>Bacillota</taxon>
        <taxon>Bacilli</taxon>
        <taxon>Bacillales</taxon>
        <taxon>Paenibacillaceae</taxon>
        <taxon>Cohnella</taxon>
    </lineage>
</organism>
<comment type="caution">
    <text evidence="8">The sequence shown here is derived from an EMBL/GenBank/DDBJ whole genome shotgun (WGS) entry which is preliminary data.</text>
</comment>
<feature type="transmembrane region" description="Helical" evidence="6">
    <location>
        <begin position="143"/>
        <end position="164"/>
    </location>
</feature>
<reference evidence="8 9" key="1">
    <citation type="submission" date="2019-07" db="EMBL/GenBank/DDBJ databases">
        <authorList>
            <person name="Kim J."/>
        </authorList>
    </citation>
    <scope>NUCLEOTIDE SEQUENCE [LARGE SCALE GENOMIC DNA]</scope>
    <source>
        <strain evidence="8 9">G13</strain>
    </source>
</reference>
<evidence type="ECO:0000259" key="7">
    <source>
        <dbReference type="Pfam" id="PF00892"/>
    </source>
</evidence>
<feature type="transmembrane region" description="Helical" evidence="6">
    <location>
        <begin position="33"/>
        <end position="53"/>
    </location>
</feature>
<evidence type="ECO:0000313" key="9">
    <source>
        <dbReference type="Proteomes" id="UP000316330"/>
    </source>
</evidence>
<proteinExistence type="inferred from homology"/>
<dbReference type="InterPro" id="IPR000620">
    <property type="entry name" value="EamA_dom"/>
</dbReference>
<evidence type="ECO:0000256" key="6">
    <source>
        <dbReference type="SAM" id="Phobius"/>
    </source>
</evidence>
<keyword evidence="9" id="KW-1185">Reference proteome</keyword>
<accession>A0A559JEM5</accession>
<keyword evidence="4 6" id="KW-1133">Transmembrane helix</keyword>
<feature type="transmembrane region" description="Helical" evidence="6">
    <location>
        <begin position="121"/>
        <end position="137"/>
    </location>
</feature>
<protein>
    <submittedName>
        <fullName evidence="8">EamA family transporter</fullName>
    </submittedName>
</protein>
<dbReference type="InterPro" id="IPR037185">
    <property type="entry name" value="EmrE-like"/>
</dbReference>
<evidence type="ECO:0000256" key="2">
    <source>
        <dbReference type="ARBA" id="ARBA00007362"/>
    </source>
</evidence>
<comment type="subcellular location">
    <subcellularLocation>
        <location evidence="1">Endomembrane system</location>
        <topology evidence="1">Multi-pass membrane protein</topology>
    </subcellularLocation>
</comment>
<feature type="transmembrane region" description="Helical" evidence="6">
    <location>
        <begin position="65"/>
        <end position="83"/>
    </location>
</feature>
<dbReference type="GO" id="GO:0016020">
    <property type="term" value="C:membrane"/>
    <property type="evidence" value="ECO:0007669"/>
    <property type="project" value="UniProtKB-SubCell"/>
</dbReference>
<feature type="transmembrane region" description="Helical" evidence="6">
    <location>
        <begin position="95"/>
        <end position="114"/>
    </location>
</feature>
<dbReference type="RefSeq" id="WP_144704250.1">
    <property type="nucleotide sequence ID" value="NZ_VNJJ01000009.1"/>
</dbReference>
<dbReference type="Pfam" id="PF00892">
    <property type="entry name" value="EamA"/>
    <property type="match status" value="2"/>
</dbReference>